<evidence type="ECO:0000256" key="6">
    <source>
        <dbReference type="PROSITE-ProRule" id="PRU00182"/>
    </source>
</evidence>
<dbReference type="PANTHER" id="PTHR21600">
    <property type="entry name" value="MITOCHONDRIAL RNA PSEUDOURIDINE SYNTHASE"/>
    <property type="match status" value="1"/>
</dbReference>
<dbReference type="GO" id="GO:0003723">
    <property type="term" value="F:RNA binding"/>
    <property type="evidence" value="ECO:0007669"/>
    <property type="project" value="UniProtKB-KW"/>
</dbReference>
<accession>A0A379C2I0</accession>
<comment type="similarity">
    <text evidence="2">Belongs to the pseudouridine synthase RluA family.</text>
</comment>
<dbReference type="OrthoDB" id="9807829at2"/>
<evidence type="ECO:0000256" key="4">
    <source>
        <dbReference type="ARBA" id="ARBA00031870"/>
    </source>
</evidence>
<evidence type="ECO:0000256" key="2">
    <source>
        <dbReference type="ARBA" id="ARBA00010876"/>
    </source>
</evidence>
<dbReference type="Pfam" id="PF00849">
    <property type="entry name" value="PseudoU_synth_2"/>
    <property type="match status" value="1"/>
</dbReference>
<dbReference type="STRING" id="1122949.GCA_000378725_00783"/>
<dbReference type="Gene3D" id="3.10.290.10">
    <property type="entry name" value="RNA-binding S4 domain"/>
    <property type="match status" value="1"/>
</dbReference>
<keyword evidence="3 8" id="KW-0413">Isomerase</keyword>
<dbReference type="InterPro" id="IPR036986">
    <property type="entry name" value="S4_RNA-bd_sf"/>
</dbReference>
<dbReference type="Gene3D" id="3.30.2350.10">
    <property type="entry name" value="Pseudouridine synthase"/>
    <property type="match status" value="1"/>
</dbReference>
<keyword evidence="6" id="KW-0694">RNA-binding</keyword>
<evidence type="ECO:0000313" key="9">
    <source>
        <dbReference type="Proteomes" id="UP000255517"/>
    </source>
</evidence>
<dbReference type="RefSeq" id="WP_019034624.1">
    <property type="nucleotide sequence ID" value="NZ_UGSZ01000001.1"/>
</dbReference>
<protein>
    <recommendedName>
        <fullName evidence="4">RNA pseudouridylate synthase</fullName>
    </recommendedName>
    <alternativeName>
        <fullName evidence="5">RNA-uridine isomerase</fullName>
    </alternativeName>
</protein>
<dbReference type="AlphaFoldDB" id="A0A379C2I0"/>
<organism evidence="8 9">
    <name type="scientific">Peptoniphilus lacrimalis</name>
    <dbReference type="NCBI Taxonomy" id="33031"/>
    <lineage>
        <taxon>Bacteria</taxon>
        <taxon>Bacillati</taxon>
        <taxon>Bacillota</taxon>
        <taxon>Tissierellia</taxon>
        <taxon>Tissierellales</taxon>
        <taxon>Peptoniphilaceae</taxon>
        <taxon>Peptoniphilus</taxon>
    </lineage>
</organism>
<dbReference type="InterPro" id="IPR050188">
    <property type="entry name" value="RluA_PseudoU_synthase"/>
</dbReference>
<dbReference type="Proteomes" id="UP000255517">
    <property type="component" value="Unassembled WGS sequence"/>
</dbReference>
<sequence>MRKVIIGSNDSDQRLDRFLKKYFEKAPLSFIYKNLRKKNIKVDGKKASPEDLIKEGQEISLFISDETIEKYKKDKLARNSQKFPQILYEDDNICLMKKPLNMLTHNDKNFYQDNMVDRFIDYLIFKEEYSPREENTFRPSICNRLDRNTSGILLGAKNAETLREINKAIKERLVDKFYLTIVKGKVQKPFEINIKLEKTDKNIMRKSCVGKDSLTKFFPLISNGEYSLLKVKLITGRTHQIRASLKEKGLYILGDRKYGKGKDKEFNSQALHNYLIKFNLDGELSYLNNREFKMMPPKKLSQLIEEIFNVRVDEIL</sequence>
<evidence type="ECO:0000313" key="8">
    <source>
        <dbReference type="EMBL" id="SUB56443.1"/>
    </source>
</evidence>
<evidence type="ECO:0000256" key="5">
    <source>
        <dbReference type="ARBA" id="ARBA00033164"/>
    </source>
</evidence>
<name>A0A379C2I0_9FIRM</name>
<evidence type="ECO:0000256" key="1">
    <source>
        <dbReference type="ARBA" id="ARBA00000073"/>
    </source>
</evidence>
<dbReference type="PROSITE" id="PS50889">
    <property type="entry name" value="S4"/>
    <property type="match status" value="1"/>
</dbReference>
<dbReference type="SMART" id="SM00363">
    <property type="entry name" value="S4"/>
    <property type="match status" value="1"/>
</dbReference>
<dbReference type="InterPro" id="IPR002942">
    <property type="entry name" value="S4_RNA-bd"/>
</dbReference>
<dbReference type="GO" id="GO:0120159">
    <property type="term" value="F:rRNA pseudouridine synthase activity"/>
    <property type="evidence" value="ECO:0007669"/>
    <property type="project" value="UniProtKB-ARBA"/>
</dbReference>
<evidence type="ECO:0000259" key="7">
    <source>
        <dbReference type="SMART" id="SM00363"/>
    </source>
</evidence>
<dbReference type="CDD" id="cd00165">
    <property type="entry name" value="S4"/>
    <property type="match status" value="1"/>
</dbReference>
<feature type="domain" description="RNA-binding S4" evidence="7">
    <location>
        <begin position="13"/>
        <end position="72"/>
    </location>
</feature>
<reference evidence="8 9" key="1">
    <citation type="submission" date="2018-06" db="EMBL/GenBank/DDBJ databases">
        <authorList>
            <consortium name="Pathogen Informatics"/>
            <person name="Doyle S."/>
        </authorList>
    </citation>
    <scope>NUCLEOTIDE SEQUENCE [LARGE SCALE GENOMIC DNA]</scope>
    <source>
        <strain evidence="8 9">NCTC13149</strain>
    </source>
</reference>
<dbReference type="InterPro" id="IPR020103">
    <property type="entry name" value="PsdUridine_synth_cat_dom_sf"/>
</dbReference>
<dbReference type="InterPro" id="IPR006145">
    <property type="entry name" value="PsdUridine_synth_RsuA/RluA"/>
</dbReference>
<evidence type="ECO:0000256" key="3">
    <source>
        <dbReference type="ARBA" id="ARBA00023235"/>
    </source>
</evidence>
<dbReference type="CDD" id="cd02869">
    <property type="entry name" value="PseudoU_synth_RluA_like"/>
    <property type="match status" value="1"/>
</dbReference>
<dbReference type="GO" id="GO:0000455">
    <property type="term" value="P:enzyme-directed rRNA pseudouridine synthesis"/>
    <property type="evidence" value="ECO:0007669"/>
    <property type="project" value="UniProtKB-ARBA"/>
</dbReference>
<dbReference type="PROSITE" id="PS01129">
    <property type="entry name" value="PSI_RLU"/>
    <property type="match status" value="1"/>
</dbReference>
<gene>
    <name evidence="8" type="primary">rluC</name>
    <name evidence="8" type="ORF">NCTC13149_00214</name>
</gene>
<dbReference type="InterPro" id="IPR006224">
    <property type="entry name" value="PsdUridine_synth_RluA-like_CS"/>
</dbReference>
<proteinExistence type="inferred from homology"/>
<dbReference type="EMBL" id="UGSZ01000001">
    <property type="protein sequence ID" value="SUB56443.1"/>
    <property type="molecule type" value="Genomic_DNA"/>
</dbReference>
<dbReference type="SUPFAM" id="SSF55120">
    <property type="entry name" value="Pseudouridine synthase"/>
    <property type="match status" value="1"/>
</dbReference>
<comment type="catalytic activity">
    <reaction evidence="1">
        <text>a uridine in RNA = a pseudouridine in RNA</text>
        <dbReference type="Rhea" id="RHEA:48348"/>
        <dbReference type="Rhea" id="RHEA-COMP:12068"/>
        <dbReference type="Rhea" id="RHEA-COMP:12069"/>
        <dbReference type="ChEBI" id="CHEBI:65314"/>
        <dbReference type="ChEBI" id="CHEBI:65315"/>
    </reaction>
</comment>